<dbReference type="SUPFAM" id="SSF74650">
    <property type="entry name" value="Galactose mutarotase-like"/>
    <property type="match status" value="1"/>
</dbReference>
<protein>
    <recommendedName>
        <fullName evidence="4 8">Beta-galactosidase</fullName>
        <ecNumber evidence="3 8">3.2.1.23</ecNumber>
    </recommendedName>
    <alternativeName>
        <fullName evidence="7 8">Lactase</fullName>
    </alternativeName>
</protein>
<dbReference type="Gene3D" id="3.20.20.80">
    <property type="entry name" value="Glycosidases"/>
    <property type="match status" value="1"/>
</dbReference>
<dbReference type="FunFam" id="3.20.20.80:FF:000018">
    <property type="entry name" value="Beta-galactosidase"/>
    <property type="match status" value="1"/>
</dbReference>
<evidence type="ECO:0000256" key="3">
    <source>
        <dbReference type="ARBA" id="ARBA00012756"/>
    </source>
</evidence>
<dbReference type="Gene3D" id="1.10.1330.10">
    <property type="entry name" value="Dockerin domain"/>
    <property type="match status" value="1"/>
</dbReference>
<evidence type="ECO:0000256" key="7">
    <source>
        <dbReference type="ARBA" id="ARBA00032230"/>
    </source>
</evidence>
<keyword evidence="13" id="KW-1185">Reference proteome</keyword>
<comment type="caution">
    <text evidence="12">The sequence shown here is derived from an EMBL/GenBank/DDBJ whole genome shotgun (WGS) entry which is preliminary data.</text>
</comment>
<dbReference type="GO" id="GO:0005990">
    <property type="term" value="P:lactose catabolic process"/>
    <property type="evidence" value="ECO:0007669"/>
    <property type="project" value="TreeGrafter"/>
</dbReference>
<dbReference type="InterPro" id="IPR018247">
    <property type="entry name" value="EF_Hand_1_Ca_BS"/>
</dbReference>
<dbReference type="Pfam" id="PF08305">
    <property type="entry name" value="NPCBM"/>
    <property type="match status" value="1"/>
</dbReference>
<dbReference type="PROSITE" id="PS51766">
    <property type="entry name" value="DOCKERIN"/>
    <property type="match status" value="1"/>
</dbReference>
<dbReference type="Pfam" id="PF00404">
    <property type="entry name" value="Dockerin_1"/>
    <property type="match status" value="1"/>
</dbReference>
<dbReference type="FunFam" id="2.60.40.10:FF:000680">
    <property type="entry name" value="Beta-galactosidase"/>
    <property type="match status" value="1"/>
</dbReference>
<dbReference type="InterPro" id="IPR036439">
    <property type="entry name" value="Dockerin_dom_sf"/>
</dbReference>
<keyword evidence="5 8" id="KW-0378">Hydrolase</keyword>
<reference evidence="12 13" key="1">
    <citation type="submission" date="2019-10" db="EMBL/GenBank/DDBJ databases">
        <title>The Genome Sequence of Clostridium tarantellae Isolated from Fish Brain.</title>
        <authorList>
            <person name="Bano L."/>
            <person name="Kiel M."/>
            <person name="Sales G."/>
            <person name="Doxey A.C."/>
            <person name="Mansfield M.J."/>
            <person name="Schiavone M."/>
            <person name="Rossetto O."/>
            <person name="Pirazzini M."/>
            <person name="Dobrindt U."/>
            <person name="Montecucco C."/>
        </authorList>
    </citation>
    <scope>NUCLEOTIDE SEQUENCE [LARGE SCALE GENOMIC DNA]</scope>
    <source>
        <strain evidence="12 13">DSM 3997</strain>
    </source>
</reference>
<dbReference type="InterPro" id="IPR006101">
    <property type="entry name" value="Glyco_hydro_2"/>
</dbReference>
<evidence type="ECO:0000256" key="4">
    <source>
        <dbReference type="ARBA" id="ARBA00013303"/>
    </source>
</evidence>
<dbReference type="InterPro" id="IPR002105">
    <property type="entry name" value="Dockerin_1_rpt"/>
</dbReference>
<dbReference type="PROSITE" id="PS00018">
    <property type="entry name" value="EF_HAND_1"/>
    <property type="match status" value="2"/>
</dbReference>
<dbReference type="InterPro" id="IPR017853">
    <property type="entry name" value="GH"/>
</dbReference>
<dbReference type="Pfam" id="PF00703">
    <property type="entry name" value="Glyco_hydro_2"/>
    <property type="match status" value="1"/>
</dbReference>
<evidence type="ECO:0000256" key="10">
    <source>
        <dbReference type="SAM" id="SignalP"/>
    </source>
</evidence>
<evidence type="ECO:0000313" key="12">
    <source>
        <dbReference type="EMBL" id="MPQ44124.1"/>
    </source>
</evidence>
<dbReference type="Pfam" id="PF07532">
    <property type="entry name" value="Big_4"/>
    <property type="match status" value="2"/>
</dbReference>
<dbReference type="RefSeq" id="WP_152890323.1">
    <property type="nucleotide sequence ID" value="NZ_WHJC01000154.1"/>
</dbReference>
<dbReference type="GO" id="GO:0030246">
    <property type="term" value="F:carbohydrate binding"/>
    <property type="evidence" value="ECO:0007669"/>
    <property type="project" value="InterPro"/>
</dbReference>
<comment type="similarity">
    <text evidence="2 8">Belongs to the glycosyl hydrolase 2 family.</text>
</comment>
<dbReference type="InterPro" id="IPR006104">
    <property type="entry name" value="Glyco_hydro_2_N"/>
</dbReference>
<feature type="chain" id="PRO_5038657039" description="Beta-galactosidase" evidence="10">
    <location>
        <begin position="20"/>
        <end position="1447"/>
    </location>
</feature>
<dbReference type="InterPro" id="IPR036156">
    <property type="entry name" value="Beta-gal/glucu_dom_sf"/>
</dbReference>
<comment type="catalytic activity">
    <reaction evidence="1 8">
        <text>Hydrolysis of terminal non-reducing beta-D-galactose residues in beta-D-galactosides.</text>
        <dbReference type="EC" id="3.2.1.23"/>
    </reaction>
</comment>
<accession>A0A6I1MM85</accession>
<dbReference type="GO" id="GO:0009341">
    <property type="term" value="C:beta-galactosidase complex"/>
    <property type="evidence" value="ECO:0007669"/>
    <property type="project" value="InterPro"/>
</dbReference>
<dbReference type="Pfam" id="PF16353">
    <property type="entry name" value="LacZ_4"/>
    <property type="match status" value="1"/>
</dbReference>
<evidence type="ECO:0000256" key="8">
    <source>
        <dbReference type="RuleBase" id="RU361154"/>
    </source>
</evidence>
<dbReference type="PROSITE" id="PS00719">
    <property type="entry name" value="GLYCOSYL_HYDROL_F2_1"/>
    <property type="match status" value="1"/>
</dbReference>
<dbReference type="InterPro" id="IPR016134">
    <property type="entry name" value="Dockerin_dom"/>
</dbReference>
<sequence length="1447" mass="165353">MLKVNKKIMALVVSGTFFATISNEVIVSAKGIFDLFNKNEVTEWNNNPQVFEVNREKAHASFVSFGNSEIALEDAKKEIGQNGLKVDSEYYKLLNGQWDFKLVDKPSKAPKDFFENDFDTSEWDKIKVPSNWQTEGYDYPIYTNVTYPWTGRENPEAPNAPTEYNPVGSYKRTFTVPENWNNNGRRVYVSFQGVESAFYLWINGQKVGYSEDSYTAKDFDITDFLVEGENTIAVQVYRWSDGSWLEDQDFIRLSGIFRDVAIYSTPDVRIRDFEVKTNLDETFTDANLELEVNLANYKKSLEEYSVEAMLYDENYEQILDEPVTMSTNFENAEELNEKATEAVLKGSVQVKNPKKWSAENPNLYTLIITLKDKEGNEFEATNSKVGFREFYLEDGQMKLNGQPIMFKGTNRHETDPTDGRAVSVESMITDIELMKANNVNSVRTSHYPNDPTWLQLCNEYGLYVIDEANLESHGARNYLPASNADWTEACIDRVKSMVERDKNNPSVLIWSLGNEAGEGSNFKKMSEWVKENDDTRLVHYEASYSDPTVSDIYSHMYWSPDAVEDYGKSGQKKPMILCEYAHAMGNSLGNLDQYWEVFEKYENLQGGFIWDWVDQALYKETETGDKYLAYGGDWGDNPNDDNFCANGLVTADRKAKPQLEELKYNYQNIEINDIDVANGLILIENENLFTNLNEYDLVWELKKDNETIELGNMVLDIEPLTKKEVEIPFNKPEIIDNGSEYWLNISFKSKENEKWAEAGHEIAYEQIAIKFNDDIKDKIDITKMPPLTTEEDDLNIRVKGKEFEVNFNKEKGNIDSFIYNDNELLSTPIEPDFWRAPTDNDRGNGMPNRQGMWRDAGKNRTVKNVEVSSEEGIVTIEVDANLPTEYTSEYKNLIKIYGNGDVAITSSLNPGEFLPEIPAIGMEFNMPSEFENLSWYGRGPHENYWDRQKSARVGMYESTVEDQFFPYIEPSEMGNKTDVRWMTLTNNEGLGLMVSGDPTMEFSALHYTEEELESKKHPHELEKSEDVVVNLNYKQMGVGGDDSWGAKPHPEFNLYADRNYNYRMRLKPIDLQKEKPMDINKLALAYEIKENQSVDIRTFVGNVPTLPKEVELELNDKSTKIFNIEWNDINEDLCNEVGTFQVEGKVVGEDVKIVANIIVRDYEKLQSVDVQTLIGENPVMPKIIEIKYTDGDSELAEVSWDDINEENLTEEGSFKVKGKAKLDNSELDVVANVKVAKGDYLSNLEWVSSSAGWGSVRRDLSVLRNPISLSDGINSIVYKKGLGAHADSTVIYNVEGKDYKYFESYVGLDQEMRNGSSDGIRFKVLLDEEIAFDSGVMIAKTPSKFIRLDIEGVKEVKLLIDKVGHTTNDHGDWANAMFTKEVNVIPSADLNNNGTIDIGDLSLVSKYYGKNSVDNFDIWDSVKHFDLNKDNKIDSYEIDFITEKILE</sequence>
<dbReference type="PRINTS" id="PR00132">
    <property type="entry name" value="GLHYDRLASE2"/>
</dbReference>
<dbReference type="InterPro" id="IPR006103">
    <property type="entry name" value="Glyco_hydro_2_cat"/>
</dbReference>
<dbReference type="PANTHER" id="PTHR46323:SF2">
    <property type="entry name" value="BETA-GALACTOSIDASE"/>
    <property type="match status" value="1"/>
</dbReference>
<dbReference type="Pfam" id="PF02929">
    <property type="entry name" value="Bgal_small_N"/>
    <property type="match status" value="1"/>
</dbReference>
<evidence type="ECO:0000256" key="6">
    <source>
        <dbReference type="ARBA" id="ARBA00023295"/>
    </source>
</evidence>
<dbReference type="InterPro" id="IPR011081">
    <property type="entry name" value="Big_4"/>
</dbReference>
<dbReference type="InterPro" id="IPR014718">
    <property type="entry name" value="GH-type_carb-bd"/>
</dbReference>
<dbReference type="Proteomes" id="UP000430345">
    <property type="component" value="Unassembled WGS sequence"/>
</dbReference>
<keyword evidence="6 8" id="KW-0326">Glycosidase</keyword>
<dbReference type="InterPro" id="IPR011013">
    <property type="entry name" value="Gal_mutarotase_sf_dom"/>
</dbReference>
<dbReference type="InterPro" id="IPR013222">
    <property type="entry name" value="Glyco_hyd_98_carb-bd"/>
</dbReference>
<gene>
    <name evidence="12" type="ORF">GBZ86_10160</name>
</gene>
<dbReference type="InterPro" id="IPR038637">
    <property type="entry name" value="NPCBM_sf"/>
</dbReference>
<evidence type="ECO:0000256" key="9">
    <source>
        <dbReference type="SAM" id="MobiDB-lite"/>
    </source>
</evidence>
<dbReference type="PANTHER" id="PTHR46323">
    <property type="entry name" value="BETA-GALACTOSIDASE"/>
    <property type="match status" value="1"/>
</dbReference>
<dbReference type="InterPro" id="IPR006102">
    <property type="entry name" value="Ig-like_GH2"/>
</dbReference>
<dbReference type="InterPro" id="IPR008979">
    <property type="entry name" value="Galactose-bd-like_sf"/>
</dbReference>
<dbReference type="GO" id="GO:0000272">
    <property type="term" value="P:polysaccharide catabolic process"/>
    <property type="evidence" value="ECO:0007669"/>
    <property type="project" value="InterPro"/>
</dbReference>
<organism evidence="12 13">
    <name type="scientific">Clostridium tarantellae</name>
    <dbReference type="NCBI Taxonomy" id="39493"/>
    <lineage>
        <taxon>Bacteria</taxon>
        <taxon>Bacillati</taxon>
        <taxon>Bacillota</taxon>
        <taxon>Clostridia</taxon>
        <taxon>Eubacteriales</taxon>
        <taxon>Clostridiaceae</taxon>
        <taxon>Clostridium</taxon>
    </lineage>
</organism>
<dbReference type="OrthoDB" id="9762066at2"/>
<dbReference type="InterPro" id="IPR032312">
    <property type="entry name" value="LacZ_4"/>
</dbReference>
<dbReference type="GO" id="GO:0004565">
    <property type="term" value="F:beta-galactosidase activity"/>
    <property type="evidence" value="ECO:0007669"/>
    <property type="project" value="UniProtKB-EC"/>
</dbReference>
<evidence type="ECO:0000256" key="1">
    <source>
        <dbReference type="ARBA" id="ARBA00001412"/>
    </source>
</evidence>
<name>A0A6I1MM85_9CLOT</name>
<dbReference type="InterPro" id="IPR013783">
    <property type="entry name" value="Ig-like_fold"/>
</dbReference>
<proteinExistence type="inferred from homology"/>
<feature type="signal peptide" evidence="10">
    <location>
        <begin position="1"/>
        <end position="19"/>
    </location>
</feature>
<dbReference type="SUPFAM" id="SSF51445">
    <property type="entry name" value="(Trans)glycosidases"/>
    <property type="match status" value="1"/>
</dbReference>
<dbReference type="SMART" id="SM01038">
    <property type="entry name" value="Bgal_small_N"/>
    <property type="match status" value="1"/>
</dbReference>
<evidence type="ECO:0000313" key="13">
    <source>
        <dbReference type="Proteomes" id="UP000430345"/>
    </source>
</evidence>
<dbReference type="CDD" id="cd14254">
    <property type="entry name" value="Dockerin_II"/>
    <property type="match status" value="1"/>
</dbReference>
<dbReference type="SUPFAM" id="SSF49785">
    <property type="entry name" value="Galactose-binding domain-like"/>
    <property type="match status" value="2"/>
</dbReference>
<dbReference type="InterPro" id="IPR004199">
    <property type="entry name" value="B-gal_small/dom_5"/>
</dbReference>
<dbReference type="InterPro" id="IPR023230">
    <property type="entry name" value="Glyco_hydro_2_CS"/>
</dbReference>
<keyword evidence="10" id="KW-0732">Signal</keyword>
<evidence type="ECO:0000256" key="5">
    <source>
        <dbReference type="ARBA" id="ARBA00022801"/>
    </source>
</evidence>
<dbReference type="SMART" id="SM00776">
    <property type="entry name" value="NPCBM"/>
    <property type="match status" value="1"/>
</dbReference>
<dbReference type="SUPFAM" id="SSF49303">
    <property type="entry name" value="beta-Galactosidase/glucuronidase domain"/>
    <property type="match status" value="2"/>
</dbReference>
<feature type="domain" description="Dockerin" evidence="11">
    <location>
        <begin position="1383"/>
        <end position="1447"/>
    </location>
</feature>
<dbReference type="Pfam" id="PF02836">
    <property type="entry name" value="Glyco_hydro_2_C"/>
    <property type="match status" value="1"/>
</dbReference>
<feature type="region of interest" description="Disordered" evidence="9">
    <location>
        <begin position="831"/>
        <end position="854"/>
    </location>
</feature>
<evidence type="ECO:0000259" key="11">
    <source>
        <dbReference type="PROSITE" id="PS51766"/>
    </source>
</evidence>
<dbReference type="EC" id="3.2.1.23" evidence="3 8"/>
<evidence type="ECO:0000256" key="2">
    <source>
        <dbReference type="ARBA" id="ARBA00007401"/>
    </source>
</evidence>
<dbReference type="Gene3D" id="2.60.120.1060">
    <property type="entry name" value="NPCBM/NEW2 domain"/>
    <property type="match status" value="1"/>
</dbReference>
<dbReference type="Gene3D" id="2.60.40.10">
    <property type="entry name" value="Immunoglobulins"/>
    <property type="match status" value="2"/>
</dbReference>
<dbReference type="Pfam" id="PF02837">
    <property type="entry name" value="Glyco_hydro_2_N"/>
    <property type="match status" value="1"/>
</dbReference>
<dbReference type="Gene3D" id="2.70.98.10">
    <property type="match status" value="1"/>
</dbReference>
<dbReference type="EMBL" id="WHJC01000154">
    <property type="protein sequence ID" value="MPQ44124.1"/>
    <property type="molecule type" value="Genomic_DNA"/>
</dbReference>
<dbReference type="Gene3D" id="2.60.120.260">
    <property type="entry name" value="Galactose-binding domain-like"/>
    <property type="match status" value="1"/>
</dbReference>
<dbReference type="InterPro" id="IPR050347">
    <property type="entry name" value="Bact_Beta-galactosidase"/>
</dbReference>